<dbReference type="InterPro" id="IPR014721">
    <property type="entry name" value="Ribsml_uS5_D2-typ_fold_subgr"/>
</dbReference>
<evidence type="ECO:0000313" key="2">
    <source>
        <dbReference type="Proteomes" id="UP001595826"/>
    </source>
</evidence>
<keyword evidence="2" id="KW-1185">Reference proteome</keyword>
<sequence length="318" mass="35874">MEFYSNGKLLLTGEYLVLDGAKALALPTKFGQNLIVEKIVEPQLIWGSFTNTGECWFEAVFDLPKLRLVSATFNSDKEGSADFIAETLLEILEEARNLNPDFLNVDGGYIVKTKLTFPRNWGLGSSSTLINSIASWAKVDAFKLLWNSFKGSGYDIACAQNNTAVFYQIKDKNPIIEQVNFNPIFKENLFFVFLNKKQDSKEGIAKFRESKKDFSVELKRISELSEAFLVAESLQDFEKLIIEHEQIISSIIKIKPVKEKLFSDYFGEIKSLGAWGGDFVMITGNEKTPSYFKNKGFEIVISYSEMIKPTLILPKGGN</sequence>
<dbReference type="SUPFAM" id="SSF54211">
    <property type="entry name" value="Ribosomal protein S5 domain 2-like"/>
    <property type="match status" value="1"/>
</dbReference>
<organism evidence="1 2">
    <name type="scientific">Polaribacter marinivivus</name>
    <dbReference type="NCBI Taxonomy" id="1524260"/>
    <lineage>
        <taxon>Bacteria</taxon>
        <taxon>Pseudomonadati</taxon>
        <taxon>Bacteroidota</taxon>
        <taxon>Flavobacteriia</taxon>
        <taxon>Flavobacteriales</taxon>
        <taxon>Flavobacteriaceae</taxon>
    </lineage>
</organism>
<keyword evidence="1" id="KW-0418">Kinase</keyword>
<keyword evidence="1" id="KW-0808">Transferase</keyword>
<dbReference type="RefSeq" id="WP_377408812.1">
    <property type="nucleotide sequence ID" value="NZ_JBHSCY010000001.1"/>
</dbReference>
<protein>
    <submittedName>
        <fullName evidence="1">GYDIA family GHMP kinase</fullName>
    </submittedName>
</protein>
<dbReference type="InterPro" id="IPR020568">
    <property type="entry name" value="Ribosomal_Su5_D2-typ_SF"/>
</dbReference>
<dbReference type="NCBIfam" id="NF040656">
    <property type="entry name" value="GHMP_GYDIA"/>
    <property type="match status" value="1"/>
</dbReference>
<dbReference type="Proteomes" id="UP001595826">
    <property type="component" value="Unassembled WGS sequence"/>
</dbReference>
<dbReference type="EMBL" id="JBHSCY010000001">
    <property type="protein sequence ID" value="MFC4268373.1"/>
    <property type="molecule type" value="Genomic_DNA"/>
</dbReference>
<reference evidence="2" key="1">
    <citation type="journal article" date="2019" name="Int. J. Syst. Evol. Microbiol.">
        <title>The Global Catalogue of Microorganisms (GCM) 10K type strain sequencing project: providing services to taxonomists for standard genome sequencing and annotation.</title>
        <authorList>
            <consortium name="The Broad Institute Genomics Platform"/>
            <consortium name="The Broad Institute Genome Sequencing Center for Infectious Disease"/>
            <person name="Wu L."/>
            <person name="Ma J."/>
        </authorList>
    </citation>
    <scope>NUCLEOTIDE SEQUENCE [LARGE SCALE GENOMIC DNA]</scope>
    <source>
        <strain evidence="2">CECT 8655</strain>
    </source>
</reference>
<comment type="caution">
    <text evidence="1">The sequence shown here is derived from an EMBL/GenBank/DDBJ whole genome shotgun (WGS) entry which is preliminary data.</text>
</comment>
<proteinExistence type="predicted"/>
<name>A0ABV8R8R1_9FLAO</name>
<gene>
    <name evidence="1" type="ORF">ACFOWD_05595</name>
</gene>
<dbReference type="GO" id="GO:0016301">
    <property type="term" value="F:kinase activity"/>
    <property type="evidence" value="ECO:0007669"/>
    <property type="project" value="UniProtKB-KW"/>
</dbReference>
<accession>A0ABV8R8R1</accession>
<dbReference type="InterPro" id="IPR047765">
    <property type="entry name" value="GHMP_GYDIA-like"/>
</dbReference>
<evidence type="ECO:0000313" key="1">
    <source>
        <dbReference type="EMBL" id="MFC4268373.1"/>
    </source>
</evidence>
<dbReference type="Gene3D" id="3.30.230.10">
    <property type="match status" value="1"/>
</dbReference>